<organism evidence="5 6">
    <name type="scientific">Petromyzon marinus</name>
    <name type="common">Sea lamprey</name>
    <dbReference type="NCBI Taxonomy" id="7757"/>
    <lineage>
        <taxon>Eukaryota</taxon>
        <taxon>Metazoa</taxon>
        <taxon>Chordata</taxon>
        <taxon>Craniata</taxon>
        <taxon>Vertebrata</taxon>
        <taxon>Cyclostomata</taxon>
        <taxon>Hyperoartia</taxon>
        <taxon>Petromyzontiformes</taxon>
        <taxon>Petromyzontidae</taxon>
        <taxon>Petromyzon</taxon>
    </lineage>
</organism>
<dbReference type="KEGG" id="pmrn:116943014"/>
<name>A0AAJ7T551_PETMA</name>
<dbReference type="RefSeq" id="XP_032811498.1">
    <property type="nucleotide sequence ID" value="XM_032955607.1"/>
</dbReference>
<dbReference type="AlphaFoldDB" id="A0AAJ7T551"/>
<dbReference type="PANTHER" id="PTHR12561:SF3">
    <property type="entry name" value="LIPOYLTRANSFERASE 1, MITOCHONDRIAL"/>
    <property type="match status" value="1"/>
</dbReference>
<dbReference type="GO" id="GO:0017118">
    <property type="term" value="F:lipoyltransferase activity"/>
    <property type="evidence" value="ECO:0007669"/>
    <property type="project" value="TreeGrafter"/>
</dbReference>
<evidence type="ECO:0000256" key="3">
    <source>
        <dbReference type="SAM" id="MobiDB-lite"/>
    </source>
</evidence>
<evidence type="ECO:0000313" key="5">
    <source>
        <dbReference type="Proteomes" id="UP001318040"/>
    </source>
</evidence>
<accession>A0AAJ7T551</accession>
<dbReference type="Gene3D" id="3.30.930.10">
    <property type="entry name" value="Bira Bifunctional Protein, Domain 2"/>
    <property type="match status" value="1"/>
</dbReference>
<dbReference type="InterPro" id="IPR045864">
    <property type="entry name" value="aa-tRNA-synth_II/BPL/LPL"/>
</dbReference>
<dbReference type="PANTHER" id="PTHR12561">
    <property type="entry name" value="LIPOATE-PROTEIN LIGASE"/>
    <property type="match status" value="1"/>
</dbReference>
<evidence type="ECO:0000256" key="2">
    <source>
        <dbReference type="ARBA" id="ARBA00008242"/>
    </source>
</evidence>
<gene>
    <name evidence="6" type="primary">LIPT1</name>
</gene>
<comment type="similarity">
    <text evidence="2">Belongs to the LplA family.</text>
</comment>
<comment type="pathway">
    <text evidence="1">Protein modification; protein lipoylation via exogenous pathway; protein N(6)-(lipoyl)lysine from lipoate: step 2/2.</text>
</comment>
<dbReference type="Gene3D" id="3.30.390.50">
    <property type="entry name" value="CO dehydrogenase flavoprotein, C-terminal domain"/>
    <property type="match status" value="1"/>
</dbReference>
<evidence type="ECO:0000259" key="4">
    <source>
        <dbReference type="PROSITE" id="PS51733"/>
    </source>
</evidence>
<dbReference type="PROSITE" id="PS51733">
    <property type="entry name" value="BPL_LPL_CATALYTIC"/>
    <property type="match status" value="1"/>
</dbReference>
<dbReference type="GO" id="GO:0009249">
    <property type="term" value="P:protein lipoylation"/>
    <property type="evidence" value="ECO:0007669"/>
    <property type="project" value="InterPro"/>
</dbReference>
<dbReference type="Pfam" id="PF21948">
    <property type="entry name" value="LplA-B_cat"/>
    <property type="match status" value="1"/>
</dbReference>
<dbReference type="InterPro" id="IPR004143">
    <property type="entry name" value="BPL_LPL_catalytic"/>
</dbReference>
<evidence type="ECO:0000256" key="1">
    <source>
        <dbReference type="ARBA" id="ARBA00005085"/>
    </source>
</evidence>
<dbReference type="InterPro" id="IPR004562">
    <property type="entry name" value="LipoylTrfase_LipoateP_Ligase"/>
</dbReference>
<dbReference type="CDD" id="cd16443">
    <property type="entry name" value="LplA"/>
    <property type="match status" value="1"/>
</dbReference>
<sequence>MLASLAACVRGGVRSRGLLLLRSRVSLADCSGLGTETRGVRASTDGTPSPNASRAGYCDTHASRGGSPKSPASKARTPAPRSSSAESLLGAPGSFAILRSTSTDVFTNLALEDWLYEHGGFGAGGGALLVWWNERAVVLGRHQNPWRESDVPWLRQQGIAVARRRSGGGTVYHDLGNVNFSFFSSRAGYDRKHNLGLITDAVATLRPRLDVRATERFDLVMEANLKVSGTAAKLGRDTAYHHCTLLVEADWALMSRALRSGHAAGLRTNATPSVPAPVANLRERDRTLTCNLLAGAVAAQFARSHGRPGHGQAATVDPTDVKAYPGIEHMREELSSWEWVYGRTPPFSYEHSFASDPCRGGQHGEFTVRLEVKNGRIERCEVKVPDPWLPMDVASTLAQVLVGTRFWPENVELALREVRTQGQGPWGRICDCIMSIV</sequence>
<dbReference type="Proteomes" id="UP001318040">
    <property type="component" value="Chromosome 16"/>
</dbReference>
<dbReference type="FunFam" id="3.30.930.10:FF:000045">
    <property type="entry name" value="lipoyltransferase 1, mitochondrial"/>
    <property type="match status" value="1"/>
</dbReference>
<dbReference type="SUPFAM" id="SSF55681">
    <property type="entry name" value="Class II aaRS and biotin synthetases"/>
    <property type="match status" value="1"/>
</dbReference>
<evidence type="ECO:0000313" key="6">
    <source>
        <dbReference type="RefSeq" id="XP_032811498.1"/>
    </source>
</evidence>
<dbReference type="GO" id="GO:0005739">
    <property type="term" value="C:mitochondrion"/>
    <property type="evidence" value="ECO:0007669"/>
    <property type="project" value="TreeGrafter"/>
</dbReference>
<dbReference type="CTD" id="51601"/>
<reference evidence="6" key="1">
    <citation type="submission" date="2025-08" db="UniProtKB">
        <authorList>
            <consortium name="RefSeq"/>
        </authorList>
    </citation>
    <scope>IDENTIFICATION</scope>
    <source>
        <tissue evidence="6">Sperm</tissue>
    </source>
</reference>
<proteinExistence type="inferred from homology"/>
<feature type="domain" description="BPL/LPL catalytic" evidence="4">
    <location>
        <begin position="122"/>
        <end position="309"/>
    </location>
</feature>
<keyword evidence="5" id="KW-1185">Reference proteome</keyword>
<feature type="region of interest" description="Disordered" evidence="3">
    <location>
        <begin position="36"/>
        <end position="87"/>
    </location>
</feature>
<protein>
    <submittedName>
        <fullName evidence="6">Lipoyltransferase 1, mitochondrial</fullName>
    </submittedName>
</protein>